<dbReference type="Proteomes" id="UP000298049">
    <property type="component" value="Chromosome"/>
</dbReference>
<sequence>MRGSIEWFIDNPRVANLLAAVLILGGLLAIPNTRQETLLNVPLERIGVVSKLAGSPPEVTEQLLCTPLETAIEGIEGITDVRSEAREGLCSITVDVLEGYDVQTVRDLIAARTVALDSLPETAEPPVVEEVIFRNRVARVLLTGDARPRELYNLARGLRRDLLSTPAIAQVEVEGLPSRELGIEVSRQDLYRYDLTFAELADSIRNQVTRVTGGLLRTDQSNALLQAGEQISDPEAYREVEVRRGPDGDVLYLDRIARLEDGFGRDSMGAWLNGQPAAALDIYRVGNQDVVDVAAEVRKFVHEVQLPEGMRLILWEDSAIQYESRSQLLWSSALQGLALLVVILGVFLGLRLAGWVGLGIPVSMLGACILLPLFDQSFNTISLFAFILVLGIVVDDAAVVGESVYEQGREDGPTRAAVIAGTQRVAGPVTYAILTTILAFAPMLFLPGPEGEFMRVVPIVAIGILILSLAESLWILPAHLHSAMKRPPDRSDLFSAAVNRRFDRWVQERFMPFLRWATTQRYPLLAAFFGIFLLCLAFLNSGWLTVMMFSKVDGDIVMVDVAFPEGTSNAQVARAVESLQQSAQALADQLNSEGENDVVTDIYAEQGRRNKYSTAHDAGAHLRARVSIALAPGENGSNADSVARLWREQQGPIRGAVSQRFHASLNEVKPDIHINLFHDDLEILETLSVELQRQIERIDGTHEISNSMTAHFTSIGIDPRPGAELAGVTRQHLGTQVNAAFQGSVVDRLPEGDHDVPVVLRLPANQSDSIWHLEQLPVTLSDGSVAPLGALAELSQQSTPAVISHYDNQRSATITAYLDEHLASPGQVMAELEQNWLAEAVQRYPGTKWSVAGKPKAIAEFMTYLTVSYALAIAGMFFILTVAFGTYWQPMLILTAIPFGLVGGFLGHALLGYDLTLWSIVGIVAVSGVVVNDNLVLISAVNELKAAGREVREAVLEAVGQRFRPVILTTLTTFAGVAPLIMEQSTQARFLAPMAVAVAFGVLFATFITLLMVPSLCLVGEDIRDLKERIKARRFKTTEQDSVEQAYQAGQRAAISGFGPDAPQNPYTDDVLRASWEAGLDDPDPSIRVATQ</sequence>
<keyword evidence="1" id="KW-0175">Coiled coil</keyword>
<feature type="transmembrane region" description="Helical" evidence="2">
    <location>
        <begin position="457"/>
        <end position="476"/>
    </location>
</feature>
<dbReference type="SUPFAM" id="SSF82866">
    <property type="entry name" value="Multidrug efflux transporter AcrB transmembrane domain"/>
    <property type="match status" value="2"/>
</dbReference>
<feature type="transmembrane region" description="Helical" evidence="2">
    <location>
        <begin position="425"/>
        <end position="445"/>
    </location>
</feature>
<dbReference type="SUPFAM" id="SSF82714">
    <property type="entry name" value="Multidrug efflux transporter AcrB TolC docking domain, DN and DC subdomains"/>
    <property type="match status" value="2"/>
</dbReference>
<dbReference type="KEGG" id="hmi:soil367_18080"/>
<protein>
    <submittedName>
        <fullName evidence="3">AcrB/AcrD/AcrF family protein</fullName>
    </submittedName>
</protein>
<keyword evidence="2" id="KW-1133">Transmembrane helix</keyword>
<dbReference type="Gene3D" id="3.30.70.1440">
    <property type="entry name" value="Multidrug efflux transporter AcrB pore domain"/>
    <property type="match status" value="1"/>
</dbReference>
<feature type="transmembrane region" description="Helical" evidence="2">
    <location>
        <begin position="963"/>
        <end position="982"/>
    </location>
</feature>
<feature type="transmembrane region" description="Helical" evidence="2">
    <location>
        <begin position="891"/>
        <end position="911"/>
    </location>
</feature>
<evidence type="ECO:0000256" key="2">
    <source>
        <dbReference type="SAM" id="Phobius"/>
    </source>
</evidence>
<dbReference type="OrthoDB" id="5287122at2"/>
<keyword evidence="2" id="KW-0812">Transmembrane</keyword>
<dbReference type="RefSeq" id="WP_136550391.1">
    <property type="nucleotide sequence ID" value="NZ_CP031093.1"/>
</dbReference>
<dbReference type="PANTHER" id="PTHR32063">
    <property type="match status" value="1"/>
</dbReference>
<feature type="transmembrane region" description="Helical" evidence="2">
    <location>
        <begin position="917"/>
        <end position="942"/>
    </location>
</feature>
<keyword evidence="2" id="KW-0472">Membrane</keyword>
<dbReference type="EMBL" id="CP031093">
    <property type="protein sequence ID" value="QCF27679.1"/>
    <property type="molecule type" value="Genomic_DNA"/>
</dbReference>
<gene>
    <name evidence="3" type="ORF">soil367_18080</name>
</gene>
<feature type="coiled-coil region" evidence="1">
    <location>
        <begin position="569"/>
        <end position="596"/>
    </location>
</feature>
<dbReference type="Gene3D" id="3.30.2090.10">
    <property type="entry name" value="Multidrug efflux transporter AcrB TolC docking domain, DN and DC subdomains"/>
    <property type="match status" value="2"/>
</dbReference>
<dbReference type="SUPFAM" id="SSF82693">
    <property type="entry name" value="Multidrug efflux transporter AcrB pore domain, PN1, PN2, PC1 and PC2 subdomains"/>
    <property type="match status" value="2"/>
</dbReference>
<dbReference type="GO" id="GO:0042910">
    <property type="term" value="F:xenobiotic transmembrane transporter activity"/>
    <property type="evidence" value="ECO:0007669"/>
    <property type="project" value="TreeGrafter"/>
</dbReference>
<dbReference type="Gene3D" id="1.20.1640.10">
    <property type="entry name" value="Multidrug efflux transporter AcrB transmembrane domain"/>
    <property type="match status" value="2"/>
</dbReference>
<evidence type="ECO:0000256" key="1">
    <source>
        <dbReference type="SAM" id="Coils"/>
    </source>
</evidence>
<name>A0A4P7XKD2_9ALTE</name>
<dbReference type="PANTHER" id="PTHR32063:SF33">
    <property type="entry name" value="RND SUPERFAMILY EFFLUX PUMP PERMEASE COMPONENT"/>
    <property type="match status" value="1"/>
</dbReference>
<dbReference type="InterPro" id="IPR027463">
    <property type="entry name" value="AcrB_DN_DC_subdom"/>
</dbReference>
<feature type="transmembrane region" description="Helical" evidence="2">
    <location>
        <begin position="355"/>
        <end position="374"/>
    </location>
</feature>
<dbReference type="Pfam" id="PF00873">
    <property type="entry name" value="ACR_tran"/>
    <property type="match status" value="1"/>
</dbReference>
<dbReference type="Gene3D" id="3.30.70.1430">
    <property type="entry name" value="Multidrug efflux transporter AcrB pore domain"/>
    <property type="match status" value="2"/>
</dbReference>
<feature type="transmembrane region" description="Helical" evidence="2">
    <location>
        <begin position="328"/>
        <end position="348"/>
    </location>
</feature>
<evidence type="ECO:0000313" key="4">
    <source>
        <dbReference type="Proteomes" id="UP000298049"/>
    </source>
</evidence>
<feature type="transmembrane region" description="Helical" evidence="2">
    <location>
        <begin position="524"/>
        <end position="549"/>
    </location>
</feature>
<dbReference type="PRINTS" id="PR00702">
    <property type="entry name" value="ACRIFLAVINRP"/>
</dbReference>
<dbReference type="Gene3D" id="3.30.70.1320">
    <property type="entry name" value="Multidrug efflux transporter AcrB pore domain like"/>
    <property type="match status" value="1"/>
</dbReference>
<keyword evidence="4" id="KW-1185">Reference proteome</keyword>
<feature type="transmembrane region" description="Helical" evidence="2">
    <location>
        <begin position="380"/>
        <end position="405"/>
    </location>
</feature>
<proteinExistence type="predicted"/>
<dbReference type="InterPro" id="IPR001036">
    <property type="entry name" value="Acrflvin-R"/>
</dbReference>
<dbReference type="AlphaFoldDB" id="A0A4P7XKD2"/>
<organism evidence="3 4">
    <name type="scientific">Hydrocarboniclastica marina</name>
    <dbReference type="NCBI Taxonomy" id="2259620"/>
    <lineage>
        <taxon>Bacteria</taxon>
        <taxon>Pseudomonadati</taxon>
        <taxon>Pseudomonadota</taxon>
        <taxon>Gammaproteobacteria</taxon>
        <taxon>Alteromonadales</taxon>
        <taxon>Alteromonadaceae</taxon>
        <taxon>Hydrocarboniclastica</taxon>
    </lineage>
</organism>
<reference evidence="3 4" key="1">
    <citation type="submission" date="2018-07" db="EMBL/GenBank/DDBJ databases">
        <title>Marsedoiliclastica nanhaica gen. nov. sp. nov., a novel marine hydrocarbonoclastic bacterium isolated from an in-situ enriched hydrocarbon-degrading consortium in deep-sea sediment.</title>
        <authorList>
            <person name="Dong C."/>
            <person name="Ma T."/>
            <person name="Liu R."/>
            <person name="Shao Z."/>
        </authorList>
    </citation>
    <scope>NUCLEOTIDE SEQUENCE [LARGE SCALE GENOMIC DNA]</scope>
    <source>
        <strain evidence="4">soil36-7</strain>
    </source>
</reference>
<accession>A0A4P7XKD2</accession>
<dbReference type="GO" id="GO:0005886">
    <property type="term" value="C:plasma membrane"/>
    <property type="evidence" value="ECO:0007669"/>
    <property type="project" value="TreeGrafter"/>
</dbReference>
<feature type="transmembrane region" description="Helical" evidence="2">
    <location>
        <begin position="861"/>
        <end position="884"/>
    </location>
</feature>
<feature type="transmembrane region" description="Helical" evidence="2">
    <location>
        <begin position="994"/>
        <end position="1019"/>
    </location>
</feature>
<evidence type="ECO:0000313" key="3">
    <source>
        <dbReference type="EMBL" id="QCF27679.1"/>
    </source>
</evidence>